<evidence type="ECO:0000259" key="3">
    <source>
        <dbReference type="PROSITE" id="PS50994"/>
    </source>
</evidence>
<dbReference type="Proteomes" id="UP001172457">
    <property type="component" value="Chromosome 3"/>
</dbReference>
<dbReference type="GO" id="GO:0003676">
    <property type="term" value="F:nucleic acid binding"/>
    <property type="evidence" value="ECO:0007669"/>
    <property type="project" value="InterPro"/>
</dbReference>
<feature type="domain" description="Integrase catalytic" evidence="3">
    <location>
        <begin position="488"/>
        <end position="654"/>
    </location>
</feature>
<name>A0AA38WCA1_9ASTR</name>
<dbReference type="InterPro" id="IPR001584">
    <property type="entry name" value="Integrase_cat-core"/>
</dbReference>
<protein>
    <recommendedName>
        <fullName evidence="3">Integrase catalytic domain-containing protein</fullName>
    </recommendedName>
</protein>
<gene>
    <name evidence="4" type="ORF">OSB04_010761</name>
</gene>
<dbReference type="Pfam" id="PF25597">
    <property type="entry name" value="SH3_retrovirus"/>
    <property type="match status" value="1"/>
</dbReference>
<dbReference type="Pfam" id="PF07727">
    <property type="entry name" value="RVT_2"/>
    <property type="match status" value="1"/>
</dbReference>
<organism evidence="4 5">
    <name type="scientific">Centaurea solstitialis</name>
    <name type="common">yellow star-thistle</name>
    <dbReference type="NCBI Taxonomy" id="347529"/>
    <lineage>
        <taxon>Eukaryota</taxon>
        <taxon>Viridiplantae</taxon>
        <taxon>Streptophyta</taxon>
        <taxon>Embryophyta</taxon>
        <taxon>Tracheophyta</taxon>
        <taxon>Spermatophyta</taxon>
        <taxon>Magnoliopsida</taxon>
        <taxon>eudicotyledons</taxon>
        <taxon>Gunneridae</taxon>
        <taxon>Pentapetalae</taxon>
        <taxon>asterids</taxon>
        <taxon>campanulids</taxon>
        <taxon>Asterales</taxon>
        <taxon>Asteraceae</taxon>
        <taxon>Carduoideae</taxon>
        <taxon>Cardueae</taxon>
        <taxon>Centaureinae</taxon>
        <taxon>Centaurea</taxon>
    </lineage>
</organism>
<dbReference type="InterPro" id="IPR057670">
    <property type="entry name" value="SH3_retrovirus"/>
</dbReference>
<evidence type="ECO:0000256" key="2">
    <source>
        <dbReference type="SAM" id="MobiDB-lite"/>
    </source>
</evidence>
<dbReference type="InterPro" id="IPR012337">
    <property type="entry name" value="RNaseH-like_sf"/>
</dbReference>
<dbReference type="GO" id="GO:0004190">
    <property type="term" value="F:aspartic-type endopeptidase activity"/>
    <property type="evidence" value="ECO:0007669"/>
    <property type="project" value="UniProtKB-KW"/>
</dbReference>
<dbReference type="PROSITE" id="PS50994">
    <property type="entry name" value="INTEGRASE"/>
    <property type="match status" value="1"/>
</dbReference>
<dbReference type="SUPFAM" id="SSF56672">
    <property type="entry name" value="DNA/RNA polymerases"/>
    <property type="match status" value="1"/>
</dbReference>
<comment type="caution">
    <text evidence="4">The sequence shown here is derived from an EMBL/GenBank/DDBJ whole genome shotgun (WGS) entry which is preliminary data.</text>
</comment>
<dbReference type="PANTHER" id="PTHR47481">
    <property type="match status" value="1"/>
</dbReference>
<dbReference type="Pfam" id="PF13976">
    <property type="entry name" value="gag_pre-integrs"/>
    <property type="match status" value="1"/>
</dbReference>
<keyword evidence="1" id="KW-0645">Protease</keyword>
<feature type="region of interest" description="Disordered" evidence="2">
    <location>
        <begin position="217"/>
        <end position="258"/>
    </location>
</feature>
<feature type="region of interest" description="Disordered" evidence="2">
    <location>
        <begin position="1290"/>
        <end position="1310"/>
    </location>
</feature>
<dbReference type="InterPro" id="IPR054722">
    <property type="entry name" value="PolX-like_BBD"/>
</dbReference>
<dbReference type="InterPro" id="IPR025724">
    <property type="entry name" value="GAG-pre-integrase_dom"/>
</dbReference>
<keyword evidence="5" id="KW-1185">Reference proteome</keyword>
<sequence>MASPSTNENNIPLNTIIHMLTIKLGSTNYLLWKNQIIPILSYQNLLNHVDGTGIAPPSTRLEADKIVDNPDYSAWVLADQKTVIILHASLSEEAVTLIVGLSTARQIWTALEAAYGNSSIERVHTIRDQLRLIQKGSKSVAEYGRLFKNLCDQLAAIGHPVDESDQLHWFLCGLGPSFETFSTTIRSARPAPSFADLLARTESHELFSQALHRSSSPTVAFTATHQSQPSAGRGRGGRSSRAPNQNGGRGRGRRPPHCQLCRTNGHYANLCPQLSSFASRPPAVNDELAKAFAAHCHVTTATPDWYVDSGATDHMTATSDNVTNATPASGTNFVTFGNNQGLPISHTGSSRLHHNLVLNNILVVPRLTKNLLSVSKLTRDNHVDVLFSYPHFVVQDRTTKQVLAQGKCDQGLYVLQSSPQALIASNKTPKASFETWHSRLGHVNFDTLFYLHKLGLLSFTALLPKPGVCLSCQMAKNHKLPFELNHKRAAHPLELIHCDVWGPSPVESHDNFRYYIVFVDDHSRFSWLYPLSRKSDVYKAIEVFVAFVQTQFSCKIKVFQSDGGTEFVNHRVRALFDANGTLHRLSSPYTPPQNARAERKHRHIVETGLAMLFNANLPSTFWVDAFTSAVHIINRLPTKVLDGKSPFEILYHRVPDYSTFRTFGCRVFPYLRHYSEHKLAPRSLPCVFIGYSSKYKGFRCLDPVTSRIYVSSHAQFDEKMFPFSSSTIAEPNPDLPVLTFSDFPILQPTNPPISSCQPPAPTSSPCPLCMDSPLTPPSIAQSLAPQPTPPTVPAPPTTTPLVSAAHPTSPTVPASPTTTPLFTAAQPTSPTIPAPPIIQQPPVSAPTNSSHPMITRAKAGIFKPRHIADLSQLNHLPLHSALYATTDPTSFKTAERDPKWVRAMQQELDALRKNNTWSLVPRPINRKIVGSKWLYRTKFHSDGSVERYKARLVAQGFSQTPGLDYSHTFSPVVKASTVRVILSLAVINKWNLHQLDVNNAFLHGHLDECVYMEQPPGFAHPNFPHHVCKLNKALYGLKQAPRAWFHRLSTFLLANGFKGSRADTSLFVFKRDTCIMYMLVYVDDLILTGSDEKIIVTPHFQSWKSSGAWLEIYFCLIWVTKFGGLSVKCFLRTYREREEATLEEKIRVSIGGLESSSREIVRVFVIKAFLEREKLKFEAPGSASSVYEKEGEEMVVQKVGIDIVTRSTMNQLGCVWGSITIGRVYVLKFEGKKDPVVNTHRIIETEGVIHIGWHDRIRSQVVIRRFELRSSLHGLWGIVDSSSNLSGGELTIEGDGRDHRRSGHSKGSVGASERLRVDVGVRGRDEAEPSRVVPRLGDFGDEILFLRTYREREEATLEEKIRVSIGGLESSSREIVRVFVIKAFLEREKLKFEAPGSASSVYEKEGEEMVVQKVVWF</sequence>
<dbReference type="EMBL" id="JARYMX010000003">
    <property type="protein sequence ID" value="KAJ9556147.1"/>
    <property type="molecule type" value="Genomic_DNA"/>
</dbReference>
<dbReference type="GO" id="GO:0015074">
    <property type="term" value="P:DNA integration"/>
    <property type="evidence" value="ECO:0007669"/>
    <property type="project" value="InterPro"/>
</dbReference>
<dbReference type="PANTHER" id="PTHR47481:SF3">
    <property type="entry name" value="GAG-POLYPEPTIDE OF LTR COPIA-TYPE-RELATED"/>
    <property type="match status" value="1"/>
</dbReference>
<dbReference type="Gene3D" id="3.30.420.10">
    <property type="entry name" value="Ribonuclease H-like superfamily/Ribonuclease H"/>
    <property type="match status" value="1"/>
</dbReference>
<keyword evidence="1" id="KW-0378">Hydrolase</keyword>
<evidence type="ECO:0000313" key="5">
    <source>
        <dbReference type="Proteomes" id="UP001172457"/>
    </source>
</evidence>
<dbReference type="Pfam" id="PF00665">
    <property type="entry name" value="rve"/>
    <property type="match status" value="1"/>
</dbReference>
<accession>A0AA38WCA1</accession>
<dbReference type="Pfam" id="PF14223">
    <property type="entry name" value="Retrotran_gag_2"/>
    <property type="match status" value="1"/>
</dbReference>
<feature type="compositionally biased region" description="Low complexity" evidence="2">
    <location>
        <begin position="799"/>
        <end position="816"/>
    </location>
</feature>
<dbReference type="SUPFAM" id="SSF53098">
    <property type="entry name" value="Ribonuclease H-like"/>
    <property type="match status" value="1"/>
</dbReference>
<feature type="region of interest" description="Disordered" evidence="2">
    <location>
        <begin position="777"/>
        <end position="816"/>
    </location>
</feature>
<evidence type="ECO:0000313" key="4">
    <source>
        <dbReference type="EMBL" id="KAJ9556147.1"/>
    </source>
</evidence>
<feature type="compositionally biased region" description="Pro residues" evidence="2">
    <location>
        <begin position="786"/>
        <end position="798"/>
    </location>
</feature>
<evidence type="ECO:0000256" key="1">
    <source>
        <dbReference type="ARBA" id="ARBA00022750"/>
    </source>
</evidence>
<dbReference type="Pfam" id="PF22936">
    <property type="entry name" value="Pol_BBD"/>
    <property type="match status" value="1"/>
</dbReference>
<dbReference type="InterPro" id="IPR036397">
    <property type="entry name" value="RNaseH_sf"/>
</dbReference>
<keyword evidence="1" id="KW-0064">Aspartyl protease</keyword>
<proteinExistence type="predicted"/>
<dbReference type="InterPro" id="IPR013103">
    <property type="entry name" value="RVT_2"/>
</dbReference>
<reference evidence="4" key="1">
    <citation type="submission" date="2023-03" db="EMBL/GenBank/DDBJ databases">
        <title>Chromosome-scale reference genome and RAD-based genetic map of yellow starthistle (Centaurea solstitialis) reveal putative structural variation and QTLs associated with invader traits.</title>
        <authorList>
            <person name="Reatini B."/>
            <person name="Cang F.A."/>
            <person name="Jiang Q."/>
            <person name="Mckibben M.T.W."/>
            <person name="Barker M.S."/>
            <person name="Rieseberg L.H."/>
            <person name="Dlugosch K.M."/>
        </authorList>
    </citation>
    <scope>NUCLEOTIDE SEQUENCE</scope>
    <source>
        <strain evidence="4">CAN-66</strain>
        <tissue evidence="4">Leaf</tissue>
    </source>
</reference>
<dbReference type="InterPro" id="IPR043502">
    <property type="entry name" value="DNA/RNA_pol_sf"/>
</dbReference>